<gene>
    <name evidence="2" type="ORF">FLB61_01005</name>
</gene>
<evidence type="ECO:0000313" key="3">
    <source>
        <dbReference type="Proteomes" id="UP000779049"/>
    </source>
</evidence>
<accession>A0ABS7L3T2</accession>
<dbReference type="EMBL" id="VIRV01000001">
    <property type="protein sequence ID" value="MBY0757694.1"/>
    <property type="molecule type" value="Genomic_DNA"/>
</dbReference>
<feature type="transmembrane region" description="Helical" evidence="1">
    <location>
        <begin position="6"/>
        <end position="25"/>
    </location>
</feature>
<evidence type="ECO:0000313" key="2">
    <source>
        <dbReference type="EMBL" id="MBY0757694.1"/>
    </source>
</evidence>
<protein>
    <submittedName>
        <fullName evidence="2">LPXTG cell wall anchor domain-containing protein</fullName>
    </submittedName>
</protein>
<keyword evidence="3" id="KW-1185">Reference proteome</keyword>
<organism evidence="2 3">
    <name type="scientific">Sellimonas caecigallum</name>
    <dbReference type="NCBI Taxonomy" id="2592333"/>
    <lineage>
        <taxon>Bacteria</taxon>
        <taxon>Bacillati</taxon>
        <taxon>Bacillota</taxon>
        <taxon>Clostridia</taxon>
        <taxon>Lachnospirales</taxon>
        <taxon>Lachnospiraceae</taxon>
        <taxon>Sellimonas</taxon>
    </lineage>
</organism>
<dbReference type="RefSeq" id="WP_221919167.1">
    <property type="nucleotide sequence ID" value="NZ_CP173660.1"/>
</dbReference>
<keyword evidence="1" id="KW-0472">Membrane</keyword>
<proteinExistence type="predicted"/>
<reference evidence="2 3" key="1">
    <citation type="journal article" date="2020" name="New Microbes New Infect">
        <title>Sellimonas caecigallum sp. nov., description and genome sequence of a new member of the Sellimonas genus isolated from the cecum of feral chicken.</title>
        <authorList>
            <person name="Wongkuna S."/>
            <person name="Ghimire S."/>
            <person name="Antony L."/>
            <person name="Chankhamhaengdecha S."/>
            <person name="Janvilisri T."/>
            <person name="Scaria J."/>
        </authorList>
    </citation>
    <scope>NUCLEOTIDE SEQUENCE [LARGE SCALE GENOMIC DNA]</scope>
    <source>
        <strain evidence="2 3">SW451</strain>
    </source>
</reference>
<sequence length="29" mass="2939">MTERAGKMAIIAGIAAVVGAAAVIIKKRK</sequence>
<dbReference type="Proteomes" id="UP000779049">
    <property type="component" value="Unassembled WGS sequence"/>
</dbReference>
<name>A0ABS7L3T2_9FIRM</name>
<keyword evidence="1" id="KW-0812">Transmembrane</keyword>
<comment type="caution">
    <text evidence="2">The sequence shown here is derived from an EMBL/GenBank/DDBJ whole genome shotgun (WGS) entry which is preliminary data.</text>
</comment>
<evidence type="ECO:0000256" key="1">
    <source>
        <dbReference type="SAM" id="Phobius"/>
    </source>
</evidence>
<keyword evidence="1" id="KW-1133">Transmembrane helix</keyword>
<dbReference type="NCBIfam" id="TIGR01167">
    <property type="entry name" value="LPXTG_anchor"/>
    <property type="match status" value="1"/>
</dbReference>